<dbReference type="STRING" id="1618738.UV76_C0028G0005"/>
<dbReference type="Proteomes" id="UP000034646">
    <property type="component" value="Unassembled WGS sequence"/>
</dbReference>
<dbReference type="PROSITE" id="PS51186">
    <property type="entry name" value="GNAT"/>
    <property type="match status" value="1"/>
</dbReference>
<accession>A0A0G1GJS6</accession>
<dbReference type="Gene3D" id="3.40.630.30">
    <property type="match status" value="1"/>
</dbReference>
<dbReference type="SUPFAM" id="SSF55729">
    <property type="entry name" value="Acyl-CoA N-acyltransferases (Nat)"/>
    <property type="match status" value="1"/>
</dbReference>
<evidence type="ECO:0000313" key="2">
    <source>
        <dbReference type="EMBL" id="KKS99028.1"/>
    </source>
</evidence>
<dbReference type="GO" id="GO:0004343">
    <property type="term" value="F:glucosamine 6-phosphate N-acetyltransferase activity"/>
    <property type="evidence" value="ECO:0007669"/>
    <property type="project" value="TreeGrafter"/>
</dbReference>
<comment type="caution">
    <text evidence="2">The sequence shown here is derived from an EMBL/GenBank/DDBJ whole genome shotgun (WGS) entry which is preliminary data.</text>
</comment>
<dbReference type="EMBL" id="LCFS01000028">
    <property type="protein sequence ID" value="KKS99028.1"/>
    <property type="molecule type" value="Genomic_DNA"/>
</dbReference>
<gene>
    <name evidence="2" type="ORF">UV76_C0028G0005</name>
</gene>
<protein>
    <recommendedName>
        <fullName evidence="1">N-acetyltransferase domain-containing protein</fullName>
    </recommendedName>
</protein>
<proteinExistence type="predicted"/>
<organism evidence="2 3">
    <name type="scientific">Candidatus Nomurabacteria bacterium GW2011_GWA2_43_15</name>
    <dbReference type="NCBI Taxonomy" id="1618738"/>
    <lineage>
        <taxon>Bacteria</taxon>
        <taxon>Candidatus Nomuraibacteriota</taxon>
    </lineage>
</organism>
<dbReference type="InterPro" id="IPR039143">
    <property type="entry name" value="GNPNAT1-like"/>
</dbReference>
<feature type="domain" description="N-acetyltransferase" evidence="1">
    <location>
        <begin position="1"/>
        <end position="110"/>
    </location>
</feature>
<dbReference type="PANTHER" id="PTHR13355">
    <property type="entry name" value="GLUCOSAMINE 6-PHOSPHATE N-ACETYLTRANSFERASE"/>
    <property type="match status" value="1"/>
</dbReference>
<reference evidence="2 3" key="1">
    <citation type="journal article" date="2015" name="Nature">
        <title>rRNA introns, odd ribosomes, and small enigmatic genomes across a large radiation of phyla.</title>
        <authorList>
            <person name="Brown C.T."/>
            <person name="Hug L.A."/>
            <person name="Thomas B.C."/>
            <person name="Sharon I."/>
            <person name="Castelle C.J."/>
            <person name="Singh A."/>
            <person name="Wilkins M.J."/>
            <person name="Williams K.H."/>
            <person name="Banfield J.F."/>
        </authorList>
    </citation>
    <scope>NUCLEOTIDE SEQUENCE [LARGE SCALE GENOMIC DNA]</scope>
</reference>
<name>A0A0G1GJS6_9BACT</name>
<evidence type="ECO:0000313" key="3">
    <source>
        <dbReference type="Proteomes" id="UP000034646"/>
    </source>
</evidence>
<dbReference type="CDD" id="cd04301">
    <property type="entry name" value="NAT_SF"/>
    <property type="match status" value="1"/>
</dbReference>
<dbReference type="InterPro" id="IPR016181">
    <property type="entry name" value="Acyl_CoA_acyltransferase"/>
</dbReference>
<sequence length="110" mass="12822">MEIVSYKIDKSSGVKIEAREDGKILGWAYLYIMHNDLHKEPFGFMENVFVHEKYRGKGLGTQLVQRIIEEAKRENCYKLIGTSRYGKPAVHALYEKIGFKDHGKEFRIDL</sequence>
<dbReference type="Pfam" id="PF00583">
    <property type="entry name" value="Acetyltransf_1"/>
    <property type="match status" value="1"/>
</dbReference>
<dbReference type="InterPro" id="IPR000182">
    <property type="entry name" value="GNAT_dom"/>
</dbReference>
<evidence type="ECO:0000259" key="1">
    <source>
        <dbReference type="PROSITE" id="PS51186"/>
    </source>
</evidence>
<dbReference type="PANTHER" id="PTHR13355:SF11">
    <property type="entry name" value="GLUCOSAMINE 6-PHOSPHATE N-ACETYLTRANSFERASE"/>
    <property type="match status" value="1"/>
</dbReference>
<dbReference type="AlphaFoldDB" id="A0A0G1GJS6"/>